<reference evidence="6" key="1">
    <citation type="journal article" date="2013" name="Genome Announc.">
        <title>Draft genome sequence of Pseudozyma brasiliensis sp. nov. strain GHG001, a high producer of endo-1,4-xylanase isolated from an insect pest of sugarcane.</title>
        <authorList>
            <person name="Oliveira J.V.D.C."/>
            <person name="dos Santos R.A.C."/>
            <person name="Borges T.A."/>
            <person name="Riano-Pachon D.M."/>
            <person name="Goldman G.H."/>
        </authorList>
    </citation>
    <scope>NUCLEOTIDE SEQUENCE [LARGE SCALE GENOMIC DNA]</scope>
    <source>
        <strain evidence="6">GHG001</strain>
    </source>
</reference>
<gene>
    <name evidence="5" type="ORF">PSEUBRA_SCAF1g00401</name>
</gene>
<dbReference type="GO" id="GO:0007023">
    <property type="term" value="P:post-chaperonin tubulin folding pathway"/>
    <property type="evidence" value="ECO:0007669"/>
    <property type="project" value="InterPro"/>
</dbReference>
<dbReference type="HOGENOM" id="CLU_003043_0_0_1"/>
<dbReference type="InterPro" id="IPR021133">
    <property type="entry name" value="HEAT_type_2"/>
</dbReference>
<dbReference type="PANTHER" id="PTHR12658:SF0">
    <property type="entry name" value="TUBULIN-SPECIFIC CHAPERONE D"/>
    <property type="match status" value="1"/>
</dbReference>
<feature type="domain" description="Tubulin-folding cofactor D ARM repeats" evidence="4">
    <location>
        <begin position="331"/>
        <end position="523"/>
    </location>
</feature>
<dbReference type="GeneID" id="27418592"/>
<name>V5GVN3_KALBG</name>
<dbReference type="GO" id="GO:0048487">
    <property type="term" value="F:beta-tubulin binding"/>
    <property type="evidence" value="ECO:0007669"/>
    <property type="project" value="InterPro"/>
</dbReference>
<dbReference type="InterPro" id="IPR033162">
    <property type="entry name" value="TBCD"/>
</dbReference>
<dbReference type="Proteomes" id="UP000019377">
    <property type="component" value="Unassembled WGS sequence"/>
</dbReference>
<evidence type="ECO:0000259" key="3">
    <source>
        <dbReference type="Pfam" id="PF12612"/>
    </source>
</evidence>
<dbReference type="GO" id="GO:0007021">
    <property type="term" value="P:tubulin complex assembly"/>
    <property type="evidence" value="ECO:0007669"/>
    <property type="project" value="InterPro"/>
</dbReference>
<dbReference type="OrthoDB" id="1735853at2759"/>
<dbReference type="PANTHER" id="PTHR12658">
    <property type="entry name" value="BETA-TUBULIN COFACTOR D"/>
    <property type="match status" value="1"/>
</dbReference>
<dbReference type="InterPro" id="IPR016024">
    <property type="entry name" value="ARM-type_fold"/>
</dbReference>
<dbReference type="OMA" id="EPHEAWH"/>
<dbReference type="PROSITE" id="PS50077">
    <property type="entry name" value="HEAT_REPEAT"/>
    <property type="match status" value="1"/>
</dbReference>
<dbReference type="AlphaFoldDB" id="V5GVN3"/>
<evidence type="ECO:0000313" key="6">
    <source>
        <dbReference type="Proteomes" id="UP000019377"/>
    </source>
</evidence>
<keyword evidence="6" id="KW-1185">Reference proteome</keyword>
<evidence type="ECO:0000313" key="5">
    <source>
        <dbReference type="EMBL" id="EST09962.1"/>
    </source>
</evidence>
<accession>V5GVN3</accession>
<organism evidence="5 6">
    <name type="scientific">Kalmanozyma brasiliensis (strain GHG001)</name>
    <name type="common">Yeast</name>
    <name type="synonym">Pseudozyma brasiliensis</name>
    <dbReference type="NCBI Taxonomy" id="1365824"/>
    <lineage>
        <taxon>Eukaryota</taxon>
        <taxon>Fungi</taxon>
        <taxon>Dikarya</taxon>
        <taxon>Basidiomycota</taxon>
        <taxon>Ustilaginomycotina</taxon>
        <taxon>Ustilaginomycetes</taxon>
        <taxon>Ustilaginales</taxon>
        <taxon>Ustilaginaceae</taxon>
        <taxon>Kalmanozyma</taxon>
    </lineage>
</organism>
<evidence type="ECO:0000256" key="1">
    <source>
        <dbReference type="ARBA" id="ARBA00023186"/>
    </source>
</evidence>
<feature type="domain" description="Tubulin-folding cofactor D C-terminal" evidence="3">
    <location>
        <begin position="872"/>
        <end position="1055"/>
    </location>
</feature>
<dbReference type="SUPFAM" id="SSF48371">
    <property type="entry name" value="ARM repeat"/>
    <property type="match status" value="1"/>
</dbReference>
<dbReference type="Gene3D" id="1.25.10.10">
    <property type="entry name" value="Leucine-rich Repeat Variant"/>
    <property type="match status" value="2"/>
</dbReference>
<protein>
    <submittedName>
        <fullName evidence="5">Uncharacterized protein</fullName>
    </submittedName>
</protein>
<dbReference type="Pfam" id="PF23579">
    <property type="entry name" value="ARM_TBCD"/>
    <property type="match status" value="1"/>
</dbReference>
<dbReference type="GO" id="GO:0005096">
    <property type="term" value="F:GTPase activator activity"/>
    <property type="evidence" value="ECO:0007669"/>
    <property type="project" value="InterPro"/>
</dbReference>
<evidence type="ECO:0000259" key="4">
    <source>
        <dbReference type="Pfam" id="PF25767"/>
    </source>
</evidence>
<feature type="repeat" description="HEAT" evidence="2">
    <location>
        <begin position="348"/>
        <end position="385"/>
    </location>
</feature>
<dbReference type="GO" id="GO:0000226">
    <property type="term" value="P:microtubule cytoskeleton organization"/>
    <property type="evidence" value="ECO:0007669"/>
    <property type="project" value="TreeGrafter"/>
</dbReference>
<dbReference type="InterPro" id="IPR011989">
    <property type="entry name" value="ARM-like"/>
</dbReference>
<dbReference type="Pfam" id="PF12612">
    <property type="entry name" value="TFCD_C"/>
    <property type="match status" value="1"/>
</dbReference>
<keyword evidence="1" id="KW-0143">Chaperone</keyword>
<dbReference type="eggNOG" id="KOG1943">
    <property type="taxonomic scope" value="Eukaryota"/>
</dbReference>
<evidence type="ECO:0000256" key="2">
    <source>
        <dbReference type="PROSITE-ProRule" id="PRU00103"/>
    </source>
</evidence>
<sequence>MQSTDSMVDDPSIVIEERELIRFERADEYLSLLTSLVNPLDSTSTSSTPSFGPDETLSKLLSILDEYQDQSHLLDPYLERIVSPPVEALQRHVRSSSSLPPAAVVRLSKLVYTYTKVRGYKTILHYFPHEVADLPATLSFLEDLVAADDVRCWELRYVCLLWLSLICMIPFDLAKFDRPDSTSTTGERIAAVAEHFIASPGKERDAAAVVLGRLFQRNDRRNQFPAFLSKRLQAVKGEDASLFEATGVLQALCEVLKTSEPAFVLTHLADLETVIDAYDTHPNSALTNDGLITKYKTKLTARLALKLLRPRARRHANKYHVLGHPSAALPIEPEDEDESDISESTEPLISTLLTSLQHKDTLVRYSAAKGLARLSDRLPTSFLTQVVDAILSLFAINVLEGDLSSVSEHTWQGGCLALAELSRRGLLFGDMLSEALPWVMQALMFDVRRGAHSVGSNVRDAACYVVWALARSNDVESIRPHAVELARRLVCVATTDRDVSIRRAASAAFQESVGRLGLFPRGIEVIRLTDFYAVSVRRCAVRECAVGVAAFEEYRGYLVDHLVEKVTVHWDPAMRRLGAQAVALIAMHDPRTLLPELAARVGKRVATSDNAVLHGTLLTLAELSRLSQTLSDDHALVGEEVRTTCFVLLDKVRPTMFRSLGAAPLLEAACALIGAAIPAHTTSSANETQTWEKILNFALARPEETVHIAVADTIAHLSRCVDISSKVRSTLQSWSTLTLPQQQSNALLLGAVDFGHDSRLLQDVVGHLMALTRPSTKTMATPMYSSNIEVRRNASDSLTRALVNLRDFAQMCTPDLLNRALQSLVGGLEDYATDQRGDVGSWVRLSCIAGLRDVLKLCRRHARQIDRAQLDEAVGGMWKQAAERIDHVRCAAGTAVLCLYRAYQGDEVRPQGYDVIEVAFGPLNTDESELEQIFKNPTKAFRAVTRLLLIPAYRSPILHGLVLSVGSKSDLGERIIGPALADLTASTSYTLTALLSDIFDLAKKHFGNNRLFIPAMHTVNLLLENGATHAGMDVPLARLLRMVLSNMGKVKSVPRLTAAATVSANVVLAIRPAGGKEELLPLLIKATQAFLTHEFPTVRARCAEQLFAVLSSSVSFDDEEGEEKMEVWGELEMVLLDTKWDSTTERFEEPVGVMTAALPRLLT</sequence>
<proteinExistence type="predicted"/>
<dbReference type="InterPro" id="IPR022577">
    <property type="entry name" value="TBCD_C"/>
</dbReference>
<dbReference type="Pfam" id="PF25767">
    <property type="entry name" value="ARM_TBCD_2nd"/>
    <property type="match status" value="1"/>
</dbReference>
<dbReference type="InterPro" id="IPR058033">
    <property type="entry name" value="ARM_TBCD_2nd"/>
</dbReference>
<dbReference type="STRING" id="1365824.V5GVN3"/>
<dbReference type="EMBL" id="KI545851">
    <property type="protein sequence ID" value="EST09962.1"/>
    <property type="molecule type" value="Genomic_DNA"/>
</dbReference>